<reference evidence="2 3" key="1">
    <citation type="journal article" date="2021" name="Int. J. Syst. Evol. Microbiol.">
        <title>Amazonocrinis nigriterrae gen. nov., sp. nov., Atlanticothrix silvestris gen. nov., sp. nov. and Dendronalium phyllosphericum gen. nov., sp. nov., nostocacean cyanobacteria from Brazilian environments.</title>
        <authorList>
            <person name="Alvarenga D.O."/>
            <person name="Andreote A.P.D."/>
            <person name="Branco L.H.Z."/>
            <person name="Delbaje E."/>
            <person name="Cruz R.B."/>
            <person name="Varani A.M."/>
            <person name="Fiore M.F."/>
        </authorList>
    </citation>
    <scope>NUCLEOTIDE SEQUENCE [LARGE SCALE GENOMIC DNA]</scope>
    <source>
        <strain evidence="2 3">CENA369</strain>
    </source>
</reference>
<keyword evidence="1" id="KW-1133">Transmembrane helix</keyword>
<feature type="transmembrane region" description="Helical" evidence="1">
    <location>
        <begin position="72"/>
        <end position="105"/>
    </location>
</feature>
<proteinExistence type="predicted"/>
<comment type="caution">
    <text evidence="2">The sequence shown here is derived from an EMBL/GenBank/DDBJ whole genome shotgun (WGS) entry which is preliminary data.</text>
</comment>
<dbReference type="EMBL" id="JAECZA010000299">
    <property type="protein sequence ID" value="MBH8577916.1"/>
    <property type="molecule type" value="Genomic_DNA"/>
</dbReference>
<gene>
    <name evidence="2" type="ORF">I8752_34140</name>
</gene>
<feature type="transmembrane region" description="Helical" evidence="1">
    <location>
        <begin position="33"/>
        <end position="51"/>
    </location>
</feature>
<sequence length="153" mass="17104">MSIVKKLPWISLVLVILSYSALGWVLAESRVPGFVWLIFVPIVLFVVGSFTSPLSSVTKYSNILFRSNTRTFAVAVLGAFLFFAMLAWFQLFLDCLLIVSAAILARIDFQVSGFTEWQAFWITFAISLIGIACGAAMHQVFLHYISLHVFVDT</sequence>
<evidence type="ECO:0000313" key="3">
    <source>
        <dbReference type="Proteomes" id="UP000662314"/>
    </source>
</evidence>
<keyword evidence="3" id="KW-1185">Reference proteome</keyword>
<organism evidence="2 3">
    <name type="scientific">Dendronalium phyllosphericum CENA369</name>
    <dbReference type="NCBI Taxonomy" id="1725256"/>
    <lineage>
        <taxon>Bacteria</taxon>
        <taxon>Bacillati</taxon>
        <taxon>Cyanobacteriota</taxon>
        <taxon>Cyanophyceae</taxon>
        <taxon>Nostocales</taxon>
        <taxon>Nostocaceae</taxon>
        <taxon>Dendronalium</taxon>
        <taxon>Dendronalium phyllosphericum</taxon>
    </lineage>
</organism>
<protein>
    <submittedName>
        <fullName evidence="2">Uncharacterized protein</fullName>
    </submittedName>
</protein>
<evidence type="ECO:0000313" key="2">
    <source>
        <dbReference type="EMBL" id="MBH8577916.1"/>
    </source>
</evidence>
<evidence type="ECO:0000256" key="1">
    <source>
        <dbReference type="SAM" id="Phobius"/>
    </source>
</evidence>
<name>A0A8J7LI70_9NOST</name>
<dbReference type="Proteomes" id="UP000662314">
    <property type="component" value="Unassembled WGS sequence"/>
</dbReference>
<accession>A0A8J7LI70</accession>
<keyword evidence="1" id="KW-0472">Membrane</keyword>
<feature type="transmembrane region" description="Helical" evidence="1">
    <location>
        <begin position="117"/>
        <end position="137"/>
    </location>
</feature>
<keyword evidence="1" id="KW-0812">Transmembrane</keyword>
<dbReference type="AlphaFoldDB" id="A0A8J7LI70"/>
<feature type="transmembrane region" description="Helical" evidence="1">
    <location>
        <begin position="7"/>
        <end position="27"/>
    </location>
</feature>